<comment type="caution">
    <text evidence="9">The sequence shown here is derived from an EMBL/GenBank/DDBJ whole genome shotgun (WGS) entry which is preliminary data.</text>
</comment>
<keyword evidence="3 5" id="KW-0285">Flavoprotein</keyword>
<reference evidence="9 10" key="1">
    <citation type="submission" date="2019-02" db="EMBL/GenBank/DDBJ databases">
        <title>Sequencing the genomes of 1000 actinobacteria strains.</title>
        <authorList>
            <person name="Klenk H.-P."/>
        </authorList>
    </citation>
    <scope>NUCLEOTIDE SEQUENCE [LARGE SCALE GENOMIC DNA]</scope>
    <source>
        <strain evidence="9 10">DSM 45779</strain>
    </source>
</reference>
<feature type="domain" description="Acyl-CoA dehydrogenase/oxidase C-terminal" evidence="6">
    <location>
        <begin position="294"/>
        <end position="449"/>
    </location>
</feature>
<dbReference type="Proteomes" id="UP000291591">
    <property type="component" value="Unassembled WGS sequence"/>
</dbReference>
<dbReference type="Pfam" id="PF02770">
    <property type="entry name" value="Acyl-CoA_dh_M"/>
    <property type="match status" value="1"/>
</dbReference>
<evidence type="ECO:0000259" key="7">
    <source>
        <dbReference type="Pfam" id="PF02770"/>
    </source>
</evidence>
<dbReference type="PROSITE" id="PS00073">
    <property type="entry name" value="ACYL_COA_DH_2"/>
    <property type="match status" value="1"/>
</dbReference>
<evidence type="ECO:0000256" key="1">
    <source>
        <dbReference type="ARBA" id="ARBA00001974"/>
    </source>
</evidence>
<dbReference type="EMBL" id="SHKL01000001">
    <property type="protein sequence ID" value="RZT85416.1"/>
    <property type="molecule type" value="Genomic_DNA"/>
</dbReference>
<feature type="domain" description="Adaptive response protein AidB N-terminal" evidence="8">
    <location>
        <begin position="17"/>
        <end position="172"/>
    </location>
</feature>
<evidence type="ECO:0000313" key="10">
    <source>
        <dbReference type="Proteomes" id="UP000291591"/>
    </source>
</evidence>
<dbReference type="Gene3D" id="6.10.250.600">
    <property type="match status" value="1"/>
</dbReference>
<dbReference type="InterPro" id="IPR009075">
    <property type="entry name" value="AcylCo_DH/oxidase_C"/>
</dbReference>
<evidence type="ECO:0000259" key="8">
    <source>
        <dbReference type="Pfam" id="PF18158"/>
    </source>
</evidence>
<dbReference type="GO" id="GO:0003995">
    <property type="term" value="F:acyl-CoA dehydrogenase activity"/>
    <property type="evidence" value="ECO:0007669"/>
    <property type="project" value="InterPro"/>
</dbReference>
<evidence type="ECO:0000256" key="4">
    <source>
        <dbReference type="ARBA" id="ARBA00022827"/>
    </source>
</evidence>
<dbReference type="RefSeq" id="WP_242623025.1">
    <property type="nucleotide sequence ID" value="NZ_SHKL01000001.1"/>
</dbReference>
<evidence type="ECO:0000256" key="5">
    <source>
        <dbReference type="RuleBase" id="RU362125"/>
    </source>
</evidence>
<dbReference type="SUPFAM" id="SSF56645">
    <property type="entry name" value="Acyl-CoA dehydrogenase NM domain-like"/>
    <property type="match status" value="1"/>
</dbReference>
<protein>
    <submittedName>
        <fullName evidence="9">Putative acyl-CoA dehydrogenase</fullName>
    </submittedName>
</protein>
<dbReference type="Gene3D" id="1.20.140.10">
    <property type="entry name" value="Butyryl-CoA Dehydrogenase, subunit A, domain 3"/>
    <property type="match status" value="1"/>
</dbReference>
<name>A0A4Q7UUI9_PSEST</name>
<comment type="similarity">
    <text evidence="2 5">Belongs to the acyl-CoA dehydrogenase family.</text>
</comment>
<feature type="domain" description="Acyl-CoA oxidase/dehydrogenase middle" evidence="7">
    <location>
        <begin position="186"/>
        <end position="284"/>
    </location>
</feature>
<dbReference type="PANTHER" id="PTHR42707:SF3">
    <property type="entry name" value="ACYL-COA DEHYDROGENASE AIDB-RELATED"/>
    <property type="match status" value="1"/>
</dbReference>
<accession>A0A4Q7UUI9</accession>
<dbReference type="SUPFAM" id="SSF47203">
    <property type="entry name" value="Acyl-CoA dehydrogenase C-terminal domain-like"/>
    <property type="match status" value="1"/>
</dbReference>
<keyword evidence="5" id="KW-0560">Oxidoreductase</keyword>
<organism evidence="9 10">
    <name type="scientific">Pseudonocardia sediminis</name>
    <dbReference type="NCBI Taxonomy" id="1397368"/>
    <lineage>
        <taxon>Bacteria</taxon>
        <taxon>Bacillati</taxon>
        <taxon>Actinomycetota</taxon>
        <taxon>Actinomycetes</taxon>
        <taxon>Pseudonocardiales</taxon>
        <taxon>Pseudonocardiaceae</taxon>
        <taxon>Pseudonocardia</taxon>
    </lineage>
</organism>
<dbReference type="InterPro" id="IPR052904">
    <property type="entry name" value="Acyl-CoA_dehydrogenase-like"/>
</dbReference>
<evidence type="ECO:0000313" key="9">
    <source>
        <dbReference type="EMBL" id="RZT85416.1"/>
    </source>
</evidence>
<gene>
    <name evidence="9" type="ORF">EV383_2281</name>
</gene>
<dbReference type="InterPro" id="IPR036250">
    <property type="entry name" value="AcylCo_DH-like_C"/>
</dbReference>
<dbReference type="InterPro" id="IPR006089">
    <property type="entry name" value="Acyl-CoA_DH_CS"/>
</dbReference>
<dbReference type="InterPro" id="IPR041504">
    <property type="entry name" value="AidB_N"/>
</dbReference>
<evidence type="ECO:0000256" key="2">
    <source>
        <dbReference type="ARBA" id="ARBA00009347"/>
    </source>
</evidence>
<dbReference type="InterPro" id="IPR009100">
    <property type="entry name" value="AcylCoA_DH/oxidase_NM_dom_sf"/>
</dbReference>
<sequence>MADPAPRTDLRTHVVTNQVPPAGDRNLFDTDPALREALDREGGGWASDRLRAAGAVAGSEHVAELARLANVHSPTLRTHDRYGQRVDEVEFHPAWHELMSLATEHEVGTVAWRHRGSYGTVVRAALSIVFYQAEAGIMCPMSLSNAAPAVLRLVPGIARVWEPPVLSTEHDPRSMPLPGKRGAMIAIAATEKQAGSDLRQTTTVAEPVGAGGPGSEYLLRGHKWFCSVPQADAFVTLARTGSGLSCFLMPRWLPDGTRNAVNVVRLKDKMGNRSNASSELEFDGALAWMLGDEGRGVASMMGHIHRSRLDIATAPVGLMRQAVSAAVHHASHRSAFGSELSKQPLMRGVLADLALEAEASTALLMRIARAYDEERTDEAARAFGRLGVAATKYWLNKRAVPVVAEAMEVHGGNGYVEDAPVARIFRETPLNGIWEGAGNVVCLDVLRAMRRDPGSVEAFLAEVDDASGADPRLDAAVAGLRDLFDSVAYDEGLARLLVERMALTLQGSLLVRHAPAPVAEAFLAGRLSPGGGRVFGTLPSSVDADALVARAAGTA</sequence>
<comment type="cofactor">
    <cofactor evidence="1 5">
        <name>FAD</name>
        <dbReference type="ChEBI" id="CHEBI:57692"/>
    </cofactor>
</comment>
<keyword evidence="4 5" id="KW-0274">FAD</keyword>
<dbReference type="Pfam" id="PF18158">
    <property type="entry name" value="AidB_N"/>
    <property type="match status" value="1"/>
</dbReference>
<proteinExistence type="inferred from homology"/>
<dbReference type="Gene3D" id="2.40.110.20">
    <property type="match status" value="1"/>
</dbReference>
<dbReference type="PANTHER" id="PTHR42707">
    <property type="entry name" value="ACYL-COA DEHYDROGENASE"/>
    <property type="match status" value="1"/>
</dbReference>
<evidence type="ECO:0000259" key="6">
    <source>
        <dbReference type="Pfam" id="PF00441"/>
    </source>
</evidence>
<keyword evidence="10" id="KW-1185">Reference proteome</keyword>
<evidence type="ECO:0000256" key="3">
    <source>
        <dbReference type="ARBA" id="ARBA00022630"/>
    </source>
</evidence>
<dbReference type="InterPro" id="IPR006091">
    <property type="entry name" value="Acyl-CoA_Oxase/DH_mid-dom"/>
</dbReference>
<dbReference type="AlphaFoldDB" id="A0A4Q7UUI9"/>
<dbReference type="Pfam" id="PF00441">
    <property type="entry name" value="Acyl-CoA_dh_1"/>
    <property type="match status" value="1"/>
</dbReference>